<comment type="caution">
    <text evidence="2">The sequence shown here is derived from an EMBL/GenBank/DDBJ whole genome shotgun (WGS) entry which is preliminary data.</text>
</comment>
<dbReference type="EMBL" id="SRLO01000346">
    <property type="protein sequence ID" value="TNN59848.1"/>
    <property type="molecule type" value="Genomic_DNA"/>
</dbReference>
<proteinExistence type="predicted"/>
<keyword evidence="3" id="KW-1185">Reference proteome</keyword>
<evidence type="ECO:0000313" key="2">
    <source>
        <dbReference type="EMBL" id="TNN59848.1"/>
    </source>
</evidence>
<reference evidence="2 3" key="1">
    <citation type="submission" date="2019-03" db="EMBL/GenBank/DDBJ databases">
        <title>First draft genome of Liparis tanakae, snailfish: a comprehensive survey of snailfish specific genes.</title>
        <authorList>
            <person name="Kim W."/>
            <person name="Song I."/>
            <person name="Jeong J.-H."/>
            <person name="Kim D."/>
            <person name="Kim S."/>
            <person name="Ryu S."/>
            <person name="Song J.Y."/>
            <person name="Lee S.K."/>
        </authorList>
    </citation>
    <scope>NUCLEOTIDE SEQUENCE [LARGE SCALE GENOMIC DNA]</scope>
    <source>
        <tissue evidence="2">Muscle</tissue>
    </source>
</reference>
<accession>A0A4Z2H1U5</accession>
<gene>
    <name evidence="2" type="ORF">EYF80_029897</name>
</gene>
<name>A0A4Z2H1U5_9TELE</name>
<feature type="region of interest" description="Disordered" evidence="1">
    <location>
        <begin position="1"/>
        <end position="40"/>
    </location>
</feature>
<protein>
    <submittedName>
        <fullName evidence="2">Uncharacterized protein</fullName>
    </submittedName>
</protein>
<sequence length="67" mass="7421">METMRSGLCWRREKSETEISPPREPCRSTAGGRMPGTRGQLVEGGRFATRIVTHAHARAVQKSPLSL</sequence>
<organism evidence="2 3">
    <name type="scientific">Liparis tanakae</name>
    <name type="common">Tanaka's snailfish</name>
    <dbReference type="NCBI Taxonomy" id="230148"/>
    <lineage>
        <taxon>Eukaryota</taxon>
        <taxon>Metazoa</taxon>
        <taxon>Chordata</taxon>
        <taxon>Craniata</taxon>
        <taxon>Vertebrata</taxon>
        <taxon>Euteleostomi</taxon>
        <taxon>Actinopterygii</taxon>
        <taxon>Neopterygii</taxon>
        <taxon>Teleostei</taxon>
        <taxon>Neoteleostei</taxon>
        <taxon>Acanthomorphata</taxon>
        <taxon>Eupercaria</taxon>
        <taxon>Perciformes</taxon>
        <taxon>Cottioidei</taxon>
        <taxon>Cottales</taxon>
        <taxon>Liparidae</taxon>
        <taxon>Liparis</taxon>
    </lineage>
</organism>
<evidence type="ECO:0000313" key="3">
    <source>
        <dbReference type="Proteomes" id="UP000314294"/>
    </source>
</evidence>
<evidence type="ECO:0000256" key="1">
    <source>
        <dbReference type="SAM" id="MobiDB-lite"/>
    </source>
</evidence>
<dbReference type="AlphaFoldDB" id="A0A4Z2H1U5"/>
<dbReference type="Proteomes" id="UP000314294">
    <property type="component" value="Unassembled WGS sequence"/>
</dbReference>